<feature type="transmembrane region" description="Helical" evidence="1">
    <location>
        <begin position="545"/>
        <end position="563"/>
    </location>
</feature>
<evidence type="ECO:0000256" key="1">
    <source>
        <dbReference type="SAM" id="Phobius"/>
    </source>
</evidence>
<evidence type="ECO:0000313" key="3">
    <source>
        <dbReference type="EMBL" id="CCB45255.1"/>
    </source>
</evidence>
<dbReference type="Gene3D" id="1.25.40.20">
    <property type="entry name" value="Ankyrin repeat-containing domain"/>
    <property type="match status" value="2"/>
</dbReference>
<evidence type="ECO:0000313" key="4">
    <source>
        <dbReference type="Proteomes" id="UP000009183"/>
    </source>
</evidence>
<proteinExistence type="predicted"/>
<feature type="transmembrane region" description="Helical" evidence="1">
    <location>
        <begin position="513"/>
        <end position="539"/>
    </location>
</feature>
<keyword evidence="1" id="KW-1133">Transmembrane helix</keyword>
<dbReference type="FunFam" id="1.25.40.20:FF:001195">
    <property type="entry name" value="Uncharacterized protein"/>
    <property type="match status" value="1"/>
</dbReference>
<keyword evidence="4" id="KW-1185">Reference proteome</keyword>
<accession>F6GZ69</accession>
<reference evidence="4" key="1">
    <citation type="journal article" date="2007" name="Nature">
        <title>The grapevine genome sequence suggests ancestral hexaploidization in major angiosperm phyla.</title>
        <authorList>
            <consortium name="The French-Italian Public Consortium for Grapevine Genome Characterization."/>
            <person name="Jaillon O."/>
            <person name="Aury J.-M."/>
            <person name="Noel B."/>
            <person name="Policriti A."/>
            <person name="Clepet C."/>
            <person name="Casagrande A."/>
            <person name="Choisne N."/>
            <person name="Aubourg S."/>
            <person name="Vitulo N."/>
            <person name="Jubin C."/>
            <person name="Vezzi A."/>
            <person name="Legeai F."/>
            <person name="Hugueney P."/>
            <person name="Dasilva C."/>
            <person name="Horner D."/>
            <person name="Mica E."/>
            <person name="Jublot D."/>
            <person name="Poulain J."/>
            <person name="Bruyere C."/>
            <person name="Billault A."/>
            <person name="Segurens B."/>
            <person name="Gouyvenoux M."/>
            <person name="Ugarte E."/>
            <person name="Cattonaro F."/>
            <person name="Anthouard V."/>
            <person name="Vico V."/>
            <person name="Del Fabbro C."/>
            <person name="Alaux M."/>
            <person name="Di Gaspero G."/>
            <person name="Dumas V."/>
            <person name="Felice N."/>
            <person name="Paillard S."/>
            <person name="Juman I."/>
            <person name="Moroldo M."/>
            <person name="Scalabrin S."/>
            <person name="Canaguier A."/>
            <person name="Le Clainche I."/>
            <person name="Malacrida G."/>
            <person name="Durand E."/>
            <person name="Pesole G."/>
            <person name="Laucou V."/>
            <person name="Chatelet P."/>
            <person name="Merdinoglu D."/>
            <person name="Delledonne M."/>
            <person name="Pezzotti M."/>
            <person name="Lecharny A."/>
            <person name="Scarpelli C."/>
            <person name="Artiguenave F."/>
            <person name="Pe M.E."/>
            <person name="Valle G."/>
            <person name="Morgante M."/>
            <person name="Caboche M."/>
            <person name="Adam-Blondon A.-F."/>
            <person name="Weissenbach J."/>
            <person name="Quetier F."/>
            <person name="Wincker P."/>
        </authorList>
    </citation>
    <scope>NUCLEOTIDE SEQUENCE [LARGE SCALE GENOMIC DNA]</scope>
    <source>
        <strain evidence="4">cv. Pinot noir / PN40024</strain>
    </source>
</reference>
<dbReference type="PANTHER" id="PTHR24177:SF103">
    <property type="entry name" value="PGG DOMAIN-CONTAINING PROTEIN"/>
    <property type="match status" value="1"/>
</dbReference>
<organism evidence="3 4">
    <name type="scientific">Vitis vinifera</name>
    <name type="common">Grape</name>
    <dbReference type="NCBI Taxonomy" id="29760"/>
    <lineage>
        <taxon>Eukaryota</taxon>
        <taxon>Viridiplantae</taxon>
        <taxon>Streptophyta</taxon>
        <taxon>Embryophyta</taxon>
        <taxon>Tracheophyta</taxon>
        <taxon>Spermatophyta</taxon>
        <taxon>Magnoliopsida</taxon>
        <taxon>eudicotyledons</taxon>
        <taxon>Gunneridae</taxon>
        <taxon>Pentapetalae</taxon>
        <taxon>rosids</taxon>
        <taxon>Vitales</taxon>
        <taxon>Vitaceae</taxon>
        <taxon>Viteae</taxon>
        <taxon>Vitis</taxon>
    </lineage>
</organism>
<dbReference type="PANTHER" id="PTHR24177">
    <property type="entry name" value="CASKIN"/>
    <property type="match status" value="1"/>
</dbReference>
<feature type="transmembrane region" description="Helical" evidence="1">
    <location>
        <begin position="468"/>
        <end position="493"/>
    </location>
</feature>
<dbReference type="InterPro" id="IPR002110">
    <property type="entry name" value="Ankyrin_rpt"/>
</dbReference>
<dbReference type="InParanoid" id="F6GZ69"/>
<dbReference type="SUPFAM" id="SSF48403">
    <property type="entry name" value="Ankyrin repeat"/>
    <property type="match status" value="1"/>
</dbReference>
<dbReference type="InterPro" id="IPR026961">
    <property type="entry name" value="PGG_dom"/>
</dbReference>
<dbReference type="EMBL" id="FN594989">
    <property type="protein sequence ID" value="CCB45255.1"/>
    <property type="molecule type" value="Genomic_DNA"/>
</dbReference>
<dbReference type="Proteomes" id="UP000009183">
    <property type="component" value="Unassembled WGS sequence, unordered"/>
</dbReference>
<dbReference type="HOGENOM" id="CLU_016885_2_1_1"/>
<protein>
    <recommendedName>
        <fullName evidence="2">PGG domain-containing protein</fullName>
    </recommendedName>
</protein>
<dbReference type="SMR" id="F6GZ69"/>
<dbReference type="InterPro" id="IPR036770">
    <property type="entry name" value="Ankyrin_rpt-contain_sf"/>
</dbReference>
<dbReference type="SMART" id="SM00248">
    <property type="entry name" value="ANK"/>
    <property type="match status" value="5"/>
</dbReference>
<dbReference type="GO" id="GO:0016020">
    <property type="term" value="C:membrane"/>
    <property type="evidence" value="ECO:0000318"/>
    <property type="project" value="GO_Central"/>
</dbReference>
<gene>
    <name evidence="3" type="ORF">VIT_00s0202g00040</name>
</gene>
<sequence>MVSDLELSLRIELAKSLASSWEEVVKIYEREPRAHKIRISQSGNTALHIAVSCEQEDTVEQLVKSIAKNGHLLDVLSIENADGNNPLHLAASLGSISMCKCITDECKELLGRRNREGDTPLLRAVRYGKKEAFLWLYSMCEGNTATGYCKNDDGKNVLHLAIEGGHMDLAFQIIHKEEDLMDSFDREGISPLHVLAEKPTAFRSGIHLSLLNKIMYHCSSQIRKLKEKKEMHVWSLRIMNKLLEHAARHTYEMNPKHDEPSQRHYDCCISEYGYFRRGGALETPILVASKNGIMEMVTKILELFPMAIYDTHKENWKNTVLMAVENRQSHIYDFLLNRKHLLDREIAFHAVDYRRNTALHLAGKLAGYHHRQHIPTSMLQMQWEVKWYQYVQNSVRFDIRKNRDECTPDEIFQKNHANLEDESKRWIDSTSNSCSFIAALIATVAFASSASVPGGINQDTGVPILLHHLAFSIFAMSSLLALSCSMISLLIFLAIFVSKDQNQDFTRNLPRKFLLGLTSLFISIAAMLTCFCSGNFLMLKHQLKYAAIPVYALTGLVMAYFVLKHFPLFIDLMKATFRKVPEQSLITIKRRSARWTR</sequence>
<dbReference type="eggNOG" id="KOG0504">
    <property type="taxonomic scope" value="Eukaryota"/>
</dbReference>
<feature type="domain" description="PGG" evidence="2">
    <location>
        <begin position="425"/>
        <end position="536"/>
    </location>
</feature>
<dbReference type="PaxDb" id="29760-VIT_00s0202g00040.t01"/>
<name>F6GZ69_VITVI</name>
<dbReference type="Pfam" id="PF00023">
    <property type="entry name" value="Ank"/>
    <property type="match status" value="1"/>
</dbReference>
<evidence type="ECO:0000259" key="2">
    <source>
        <dbReference type="Pfam" id="PF13962"/>
    </source>
</evidence>
<dbReference type="AlphaFoldDB" id="F6GZ69"/>
<dbReference type="Pfam" id="PF13962">
    <property type="entry name" value="PGG"/>
    <property type="match status" value="1"/>
</dbReference>
<keyword evidence="1" id="KW-0812">Transmembrane</keyword>
<keyword evidence="1" id="KW-0472">Membrane</keyword>
<dbReference type="Pfam" id="PF12796">
    <property type="entry name" value="Ank_2"/>
    <property type="match status" value="1"/>
</dbReference>